<dbReference type="Proteomes" id="UP000466307">
    <property type="component" value="Unassembled WGS sequence"/>
</dbReference>
<feature type="region of interest" description="Disordered" evidence="1">
    <location>
        <begin position="647"/>
        <end position="749"/>
    </location>
</feature>
<reference evidence="2 3" key="1">
    <citation type="submission" date="2020-01" db="EMBL/GenBank/DDBJ databases">
        <title>Investigation of new actinobacteria for the biodesulphurisation of diesel fuel.</title>
        <authorList>
            <person name="Athi Narayanan S.M."/>
        </authorList>
    </citation>
    <scope>NUCLEOTIDE SEQUENCE [LARGE SCALE GENOMIC DNA]</scope>
    <source>
        <strain evidence="2 3">213E</strain>
    </source>
</reference>
<gene>
    <name evidence="2" type="ORF">GYA93_11425</name>
</gene>
<sequence>MLSPANRKERRARERAEDRRSRRMQKAVVALGAGIAIAAGTAGQAYAESIQSQQISQDAYATTENLIVIADDLGRAQIALLAPVGSILPEGWVPVVTSASSTTTEQLNVIQALTEGGRLLLAVPDTSHVPGASTALSGISPQVAQAVSALPLAGTLGSGAGVLAQITSAWAQLNLINPNTVIQNILADGAGTLGGDQVVQHAGELTGIPSFDEALGFWSGTHTTSNWTGTTAWLGATGTTWVDQERVTLNGMTSDQLKALFAQNLNQPDALVVANGSTHLVQVGSQTVVIVPAQPSRQECVTVFGIKKCVTIPAIPEVTQELPIYDTEWEGETDENGNQVHTTTYDPNAAIPGALSALDGIDVGGFSVIQREAGGTYTGPLGGTAGWLAAATQVVVPGTGGADDYVATVPLYAAGISLPDNLFTTGMQRTPGLVTSSGQTVDSVLGSRSFTMSIPGLGLGFERTSLLESSHLGPDGAAYNSGWTVAAVTIGDTTIPLVYSLGSINLGPHGIGVSGPSFMGVGLPGFQLGSAPTGSGSTAIPDALSGILGDVSTSVITLTPALLLQLAQIEDPTNGVLSDPIGTLVKVLDPLFTTYVTPTATQISQAIADAATTTLNQVSHQVAQTSAQVADTTGGLATGAEQGAAQLAAATAGADDTTTSTGRHALPEGHAPQFTSSGTDTPRHAVPEDESSTEAESDTAPTDDVTPSADDAPSADDTPAGASTGSDDASSTGGGDDADGGADAAAAES</sequence>
<evidence type="ECO:0000313" key="3">
    <source>
        <dbReference type="Proteomes" id="UP000466307"/>
    </source>
</evidence>
<comment type="caution">
    <text evidence="2">The sequence shown here is derived from an EMBL/GenBank/DDBJ whole genome shotgun (WGS) entry which is preliminary data.</text>
</comment>
<feature type="compositionally biased region" description="Low complexity" evidence="1">
    <location>
        <begin position="647"/>
        <end position="662"/>
    </location>
</feature>
<evidence type="ECO:0000313" key="2">
    <source>
        <dbReference type="EMBL" id="NDK90187.1"/>
    </source>
</evidence>
<feature type="compositionally biased region" description="Low complexity" evidence="1">
    <location>
        <begin position="698"/>
        <end position="731"/>
    </location>
</feature>
<keyword evidence="3" id="KW-1185">Reference proteome</keyword>
<feature type="compositionally biased region" description="Acidic residues" evidence="1">
    <location>
        <begin position="688"/>
        <end position="697"/>
    </location>
</feature>
<dbReference type="EMBL" id="JAADZU010000032">
    <property type="protein sequence ID" value="NDK90187.1"/>
    <property type="molecule type" value="Genomic_DNA"/>
</dbReference>
<feature type="region of interest" description="Disordered" evidence="1">
    <location>
        <begin position="1"/>
        <end position="23"/>
    </location>
</feature>
<accession>A0A7K3LRK6</accession>
<name>A0A7K3LRK6_9ACTN</name>
<evidence type="ECO:0000256" key="1">
    <source>
        <dbReference type="SAM" id="MobiDB-lite"/>
    </source>
</evidence>
<protein>
    <submittedName>
        <fullName evidence="2">Uncharacterized protein</fullName>
    </submittedName>
</protein>
<proteinExistence type="predicted"/>
<feature type="compositionally biased region" description="Basic and acidic residues" evidence="1">
    <location>
        <begin position="11"/>
        <end position="20"/>
    </location>
</feature>
<dbReference type="AlphaFoldDB" id="A0A7K3LRK6"/>
<organism evidence="2 3">
    <name type="scientific">Gordonia desulfuricans</name>
    <dbReference type="NCBI Taxonomy" id="89051"/>
    <lineage>
        <taxon>Bacteria</taxon>
        <taxon>Bacillati</taxon>
        <taxon>Actinomycetota</taxon>
        <taxon>Actinomycetes</taxon>
        <taxon>Mycobacteriales</taxon>
        <taxon>Gordoniaceae</taxon>
        <taxon>Gordonia</taxon>
    </lineage>
</organism>